<dbReference type="PANTHER" id="PTHR31662">
    <property type="entry name" value="BNAANNG10740D PROTEIN-RELATED"/>
    <property type="match status" value="1"/>
</dbReference>
<dbReference type="InterPro" id="IPR053932">
    <property type="entry name" value="GeBP-like_DBD"/>
</dbReference>
<evidence type="ECO:0000313" key="7">
    <source>
        <dbReference type="Proteomes" id="UP000467841"/>
    </source>
</evidence>
<protein>
    <recommendedName>
        <fullName evidence="5">Glabrous enhancer-binding protein-like DBD domain-containing protein</fullName>
    </recommendedName>
</protein>
<evidence type="ECO:0000256" key="4">
    <source>
        <dbReference type="SAM" id="MobiDB-lite"/>
    </source>
</evidence>
<feature type="region of interest" description="Disordered" evidence="4">
    <location>
        <begin position="1"/>
        <end position="32"/>
    </location>
</feature>
<dbReference type="InterPro" id="IPR007592">
    <property type="entry name" value="GEBP"/>
</dbReference>
<keyword evidence="7" id="KW-1185">Reference proteome</keyword>
<keyword evidence="3" id="KW-0804">Transcription</keyword>
<accession>A0A6D2I7C5</accession>
<feature type="compositionally biased region" description="Basic and acidic residues" evidence="4">
    <location>
        <begin position="13"/>
        <end position="32"/>
    </location>
</feature>
<proteinExistence type="inferred from homology"/>
<evidence type="ECO:0000313" key="6">
    <source>
        <dbReference type="EMBL" id="CAA7022772.1"/>
    </source>
</evidence>
<gene>
    <name evidence="6" type="ORF">MERR_LOCUS10007</name>
</gene>
<dbReference type="Pfam" id="PF04504">
    <property type="entry name" value="GeBP-like_DBD"/>
    <property type="match status" value="1"/>
</dbReference>
<dbReference type="Proteomes" id="UP000467841">
    <property type="component" value="Unassembled WGS sequence"/>
</dbReference>
<dbReference type="EMBL" id="CACVBM020000732">
    <property type="protein sequence ID" value="CAA7022772.1"/>
    <property type="molecule type" value="Genomic_DNA"/>
</dbReference>
<dbReference type="GO" id="GO:0006355">
    <property type="term" value="P:regulation of DNA-templated transcription"/>
    <property type="evidence" value="ECO:0007669"/>
    <property type="project" value="InterPro"/>
</dbReference>
<name>A0A6D2I7C5_9BRAS</name>
<comment type="caution">
    <text evidence="6">The sequence shown here is derived from an EMBL/GenBank/DDBJ whole genome shotgun (WGS) entry which is preliminary data.</text>
</comment>
<keyword evidence="2" id="KW-0805">Transcription regulation</keyword>
<evidence type="ECO:0000256" key="2">
    <source>
        <dbReference type="ARBA" id="ARBA00023015"/>
    </source>
</evidence>
<feature type="domain" description="Glabrous enhancer-binding protein-like DBD" evidence="5">
    <location>
        <begin position="41"/>
        <end position="124"/>
    </location>
</feature>
<dbReference type="GO" id="GO:0005634">
    <property type="term" value="C:nucleus"/>
    <property type="evidence" value="ECO:0007669"/>
    <property type="project" value="TreeGrafter"/>
</dbReference>
<reference evidence="6" key="1">
    <citation type="submission" date="2020-01" db="EMBL/GenBank/DDBJ databases">
        <authorList>
            <person name="Mishra B."/>
        </authorList>
    </citation>
    <scope>NUCLEOTIDE SEQUENCE [LARGE SCALE GENOMIC DNA]</scope>
</reference>
<organism evidence="6 7">
    <name type="scientific">Microthlaspi erraticum</name>
    <dbReference type="NCBI Taxonomy" id="1685480"/>
    <lineage>
        <taxon>Eukaryota</taxon>
        <taxon>Viridiplantae</taxon>
        <taxon>Streptophyta</taxon>
        <taxon>Embryophyta</taxon>
        <taxon>Tracheophyta</taxon>
        <taxon>Spermatophyta</taxon>
        <taxon>Magnoliopsida</taxon>
        <taxon>eudicotyledons</taxon>
        <taxon>Gunneridae</taxon>
        <taxon>Pentapetalae</taxon>
        <taxon>rosids</taxon>
        <taxon>malvids</taxon>
        <taxon>Brassicales</taxon>
        <taxon>Brassicaceae</taxon>
        <taxon>Coluteocarpeae</taxon>
        <taxon>Microthlaspi</taxon>
    </lineage>
</organism>
<comment type="similarity">
    <text evidence="1">Belongs to the GeBP family.</text>
</comment>
<dbReference type="AlphaFoldDB" id="A0A6D2I7C5"/>
<dbReference type="OrthoDB" id="1838581at2759"/>
<dbReference type="PANTHER" id="PTHR31662:SF68">
    <property type="entry name" value="DNA-BINDING STOREKEEPER PROTEIN TRANSCRIPTIONAL REGULATOR-LIKE PROTEIN-RELATED"/>
    <property type="match status" value="1"/>
</dbReference>
<sequence>MKDPGVKPEPVADSDRHVTDVPTDVKSERKDPVVTEARSGRVWSDEEEIAALQSLMDYETVTGIVFHADPEALYQWVKKSIGFDVGKYEFLDKIADLARTYHLNGKEMVTFSGPHDRKCYDLTNFLCGPKRQFSKLEAAFVAQRQLEELFVAEEEEEDEDEDEDEAA</sequence>
<evidence type="ECO:0000256" key="3">
    <source>
        <dbReference type="ARBA" id="ARBA00023163"/>
    </source>
</evidence>
<evidence type="ECO:0000259" key="5">
    <source>
        <dbReference type="Pfam" id="PF04504"/>
    </source>
</evidence>
<evidence type="ECO:0000256" key="1">
    <source>
        <dbReference type="ARBA" id="ARBA00010820"/>
    </source>
</evidence>